<evidence type="ECO:0000256" key="2">
    <source>
        <dbReference type="ARBA" id="ARBA00023015"/>
    </source>
</evidence>
<evidence type="ECO:0000313" key="7">
    <source>
        <dbReference type="Proteomes" id="UP001203880"/>
    </source>
</evidence>
<reference evidence="6" key="1">
    <citation type="submission" date="2022-05" db="EMBL/GenBank/DDBJ databases">
        <authorList>
            <person name="Park J.-S."/>
        </authorList>
    </citation>
    <scope>NUCLEOTIDE SEQUENCE</scope>
    <source>
        <strain evidence="6">2012CJ41-6</strain>
    </source>
</reference>
<evidence type="ECO:0000259" key="5">
    <source>
        <dbReference type="PROSITE" id="PS50931"/>
    </source>
</evidence>
<gene>
    <name evidence="6" type="ORF">M3P21_16650</name>
</gene>
<dbReference type="PRINTS" id="PR00039">
    <property type="entry name" value="HTHLYSR"/>
</dbReference>
<name>A0ABT0Q5M4_9RHOB</name>
<dbReference type="Gene3D" id="1.10.10.10">
    <property type="entry name" value="Winged helix-like DNA-binding domain superfamily/Winged helix DNA-binding domain"/>
    <property type="match status" value="1"/>
</dbReference>
<evidence type="ECO:0000256" key="4">
    <source>
        <dbReference type="ARBA" id="ARBA00023163"/>
    </source>
</evidence>
<protein>
    <submittedName>
        <fullName evidence="6">LysR family transcriptional regulator</fullName>
    </submittedName>
</protein>
<organism evidence="6 7">
    <name type="scientific">Ruegeria spongiae</name>
    <dbReference type="NCBI Taxonomy" id="2942209"/>
    <lineage>
        <taxon>Bacteria</taxon>
        <taxon>Pseudomonadati</taxon>
        <taxon>Pseudomonadota</taxon>
        <taxon>Alphaproteobacteria</taxon>
        <taxon>Rhodobacterales</taxon>
        <taxon>Roseobacteraceae</taxon>
        <taxon>Ruegeria</taxon>
    </lineage>
</organism>
<dbReference type="Proteomes" id="UP001203880">
    <property type="component" value="Unassembled WGS sequence"/>
</dbReference>
<accession>A0ABT0Q5M4</accession>
<dbReference type="PANTHER" id="PTHR30579">
    <property type="entry name" value="TRANSCRIPTIONAL REGULATOR"/>
    <property type="match status" value="1"/>
</dbReference>
<keyword evidence="3" id="KW-0238">DNA-binding</keyword>
<feature type="domain" description="HTH lysR-type" evidence="5">
    <location>
        <begin position="1"/>
        <end position="58"/>
    </location>
</feature>
<dbReference type="PROSITE" id="PS50931">
    <property type="entry name" value="HTH_LYSR"/>
    <property type="match status" value="1"/>
</dbReference>
<keyword evidence="4" id="KW-0804">Transcription</keyword>
<dbReference type="SUPFAM" id="SSF46785">
    <property type="entry name" value="Winged helix' DNA-binding domain"/>
    <property type="match status" value="1"/>
</dbReference>
<sequence>MNTDLLKTFLAICETKSFTAAADRVGRTQSAISLQMQRLELSLGRPLFVRGSGTLEMTEHGVLLQSHAARILESVADAKAAFDVGKVDGVVVLGVPEDYAPKILADVLRSFTELYPAATINLVLDESRRLVRHLAEGSVDLAFITEGEGPVADGRVAFRDQIVWVGREGGELHHKDPLPIAIWDENDGYSSRMFKALAEMQRSYRTVVISRSMTGLRGAVQSGIAVSAMMRSSIVPPIQELTEFDGFPPLDELPIRLERAHQKKSTLMDRLEAHLLLLFKQTD</sequence>
<dbReference type="PANTHER" id="PTHR30579:SF7">
    <property type="entry name" value="HTH-TYPE TRANSCRIPTIONAL REGULATOR LRHA-RELATED"/>
    <property type="match status" value="1"/>
</dbReference>
<keyword evidence="2" id="KW-0805">Transcription regulation</keyword>
<dbReference type="EMBL" id="JAMFMB010000023">
    <property type="protein sequence ID" value="MCL6285159.1"/>
    <property type="molecule type" value="Genomic_DNA"/>
</dbReference>
<comment type="similarity">
    <text evidence="1">Belongs to the LysR transcriptional regulatory family.</text>
</comment>
<dbReference type="RefSeq" id="WP_249711676.1">
    <property type="nucleotide sequence ID" value="NZ_JAMFMB010000023.1"/>
</dbReference>
<dbReference type="SUPFAM" id="SSF53850">
    <property type="entry name" value="Periplasmic binding protein-like II"/>
    <property type="match status" value="1"/>
</dbReference>
<keyword evidence="7" id="KW-1185">Reference proteome</keyword>
<dbReference type="Pfam" id="PF03466">
    <property type="entry name" value="LysR_substrate"/>
    <property type="match status" value="1"/>
</dbReference>
<dbReference type="InterPro" id="IPR005119">
    <property type="entry name" value="LysR_subst-bd"/>
</dbReference>
<evidence type="ECO:0000313" key="6">
    <source>
        <dbReference type="EMBL" id="MCL6285159.1"/>
    </source>
</evidence>
<dbReference type="InterPro" id="IPR000847">
    <property type="entry name" value="LysR_HTH_N"/>
</dbReference>
<dbReference type="Gene3D" id="3.40.190.10">
    <property type="entry name" value="Periplasmic binding protein-like II"/>
    <property type="match status" value="2"/>
</dbReference>
<dbReference type="InterPro" id="IPR036390">
    <property type="entry name" value="WH_DNA-bd_sf"/>
</dbReference>
<dbReference type="InterPro" id="IPR050176">
    <property type="entry name" value="LTTR"/>
</dbReference>
<comment type="caution">
    <text evidence="6">The sequence shown here is derived from an EMBL/GenBank/DDBJ whole genome shotgun (WGS) entry which is preliminary data.</text>
</comment>
<evidence type="ECO:0000256" key="1">
    <source>
        <dbReference type="ARBA" id="ARBA00009437"/>
    </source>
</evidence>
<dbReference type="Pfam" id="PF00126">
    <property type="entry name" value="HTH_1"/>
    <property type="match status" value="1"/>
</dbReference>
<evidence type="ECO:0000256" key="3">
    <source>
        <dbReference type="ARBA" id="ARBA00023125"/>
    </source>
</evidence>
<proteinExistence type="inferred from homology"/>
<dbReference type="InterPro" id="IPR036388">
    <property type="entry name" value="WH-like_DNA-bd_sf"/>
</dbReference>